<dbReference type="EMBL" id="MKVH01000024">
    <property type="protein sequence ID" value="OJX56875.1"/>
    <property type="molecule type" value="Genomic_DNA"/>
</dbReference>
<dbReference type="AlphaFoldDB" id="A0A1M3KWX1"/>
<dbReference type="InterPro" id="IPR029063">
    <property type="entry name" value="SAM-dependent_MTases_sf"/>
</dbReference>
<evidence type="ECO:0008006" key="3">
    <source>
        <dbReference type="Google" id="ProtNLM"/>
    </source>
</evidence>
<dbReference type="CDD" id="cd02440">
    <property type="entry name" value="AdoMet_MTases"/>
    <property type="match status" value="1"/>
</dbReference>
<dbReference type="Proteomes" id="UP000184233">
    <property type="component" value="Unassembled WGS sequence"/>
</dbReference>
<dbReference type="SUPFAM" id="SSF53335">
    <property type="entry name" value="S-adenosyl-L-methionine-dependent methyltransferases"/>
    <property type="match status" value="1"/>
</dbReference>
<evidence type="ECO:0000313" key="2">
    <source>
        <dbReference type="Proteomes" id="UP000184233"/>
    </source>
</evidence>
<dbReference type="Pfam" id="PF13489">
    <property type="entry name" value="Methyltransf_23"/>
    <property type="match status" value="1"/>
</dbReference>
<sequence length="281" mass="32627">MKTEHIDERLLRDIDAHARRLRFLYRIKGFGYERAIELPLIASRLEPLFGKPLRYLDIGTGPSLFPTWILKRSSWDVTCLDKFSWVQIQKDYARKVMGGADVSGRFHVIEQDFLASELEPESFDIITNISVIEHFEGNLDSEAMAKSARLLKPGGLYVLTTPLNEGHYKEWFLDQDVYGEKYTSKPVFFQRHHDLASFQERIVAPTGLEEVERVYYGDYEIPFFNDKIVVGGWRKVPRTLRQMNTVRHALRHGSYRDYPVSMPGMKIYTSAGVFVVLRKNS</sequence>
<name>A0A1M3KWX1_9BACT</name>
<protein>
    <recommendedName>
        <fullName evidence="3">Methyltransferase type 11 domain-containing protein</fullName>
    </recommendedName>
</protein>
<reference evidence="1 2" key="1">
    <citation type="submission" date="2016-09" db="EMBL/GenBank/DDBJ databases">
        <title>Genome-resolved meta-omics ties microbial dynamics to process performance in biotechnology for thiocyanate degradation.</title>
        <authorList>
            <person name="Kantor R.S."/>
            <person name="Huddy R.J."/>
            <person name="Iyer R."/>
            <person name="Thomas B.C."/>
            <person name="Brown C.T."/>
            <person name="Anantharaman K."/>
            <person name="Tringe S."/>
            <person name="Hettich R.L."/>
            <person name="Harrison S.T."/>
            <person name="Banfield J.F."/>
        </authorList>
    </citation>
    <scope>NUCLEOTIDE SEQUENCE [LARGE SCALE GENOMIC DNA]</scope>
    <source>
        <strain evidence="1">59-99</strain>
    </source>
</reference>
<evidence type="ECO:0000313" key="1">
    <source>
        <dbReference type="EMBL" id="OJX56875.1"/>
    </source>
</evidence>
<proteinExistence type="predicted"/>
<dbReference type="Gene3D" id="3.40.50.150">
    <property type="entry name" value="Vaccinia Virus protein VP39"/>
    <property type="match status" value="1"/>
</dbReference>
<comment type="caution">
    <text evidence="1">The sequence shown here is derived from an EMBL/GenBank/DDBJ whole genome shotgun (WGS) entry which is preliminary data.</text>
</comment>
<organism evidence="1 2">
    <name type="scientific">Candidatus Kapaibacterium thiocyanatum</name>
    <dbReference type="NCBI Taxonomy" id="1895771"/>
    <lineage>
        <taxon>Bacteria</taxon>
        <taxon>Pseudomonadati</taxon>
        <taxon>Candidatus Kapaibacteriota</taxon>
        <taxon>Candidatus Kapaibacteriia</taxon>
        <taxon>Candidatus Kapaibacteriales</taxon>
        <taxon>Candidatus Kapaibacteriaceae</taxon>
        <taxon>Candidatus Kapaibacterium</taxon>
    </lineage>
</organism>
<accession>A0A1M3KWX1</accession>
<gene>
    <name evidence="1" type="ORF">BGO89_10130</name>
</gene>
<dbReference type="STRING" id="1895771.BGO89_10130"/>